<dbReference type="Proteomes" id="UP000254465">
    <property type="component" value="Unassembled WGS sequence"/>
</dbReference>
<keyword evidence="1" id="KW-0808">Transferase</keyword>
<gene>
    <name evidence="1" type="ORF">NCTC11296_01120</name>
</gene>
<dbReference type="AlphaFoldDB" id="A0A377I7F0"/>
<protein>
    <submittedName>
        <fullName evidence="1">Pyruvate kinase</fullName>
        <ecNumber evidence="1">2.7.1.40</ecNumber>
    </submittedName>
</protein>
<dbReference type="PANTHER" id="PTHR11102">
    <property type="entry name" value="SEL-1-LIKE PROTEIN"/>
    <property type="match status" value="1"/>
</dbReference>
<evidence type="ECO:0000313" key="1">
    <source>
        <dbReference type="EMBL" id="STO71224.1"/>
    </source>
</evidence>
<dbReference type="GO" id="GO:0004743">
    <property type="term" value="F:pyruvate kinase activity"/>
    <property type="evidence" value="ECO:0007669"/>
    <property type="project" value="UniProtKB-EC"/>
</dbReference>
<dbReference type="RefSeq" id="WP_021724327.1">
    <property type="nucleotide sequence ID" value="NZ_RQXP01000045.1"/>
</dbReference>
<dbReference type="InterPro" id="IPR050767">
    <property type="entry name" value="Sel1_AlgK"/>
</dbReference>
<keyword evidence="1" id="KW-0418">Kinase</keyword>
<dbReference type="GO" id="GO:0016301">
    <property type="term" value="F:kinase activity"/>
    <property type="evidence" value="ECO:0007669"/>
    <property type="project" value="UniProtKB-KW"/>
</dbReference>
<dbReference type="EC" id="2.7.1.40" evidence="1"/>
<dbReference type="InterPro" id="IPR011990">
    <property type="entry name" value="TPR-like_helical_dom_sf"/>
</dbReference>
<dbReference type="SUPFAM" id="SSF81901">
    <property type="entry name" value="HCP-like"/>
    <property type="match status" value="1"/>
</dbReference>
<name>A0A377I7F0_AVIPA</name>
<dbReference type="Gene3D" id="1.25.40.10">
    <property type="entry name" value="Tetratricopeptide repeat domain"/>
    <property type="match status" value="1"/>
</dbReference>
<dbReference type="PANTHER" id="PTHR11102:SF160">
    <property type="entry name" value="ERAD-ASSOCIATED E3 UBIQUITIN-PROTEIN LIGASE COMPONENT HRD3"/>
    <property type="match status" value="1"/>
</dbReference>
<dbReference type="SMART" id="SM00671">
    <property type="entry name" value="SEL1"/>
    <property type="match status" value="3"/>
</dbReference>
<reference evidence="1 2" key="1">
    <citation type="submission" date="2018-06" db="EMBL/GenBank/DDBJ databases">
        <authorList>
            <consortium name="Pathogen Informatics"/>
            <person name="Doyle S."/>
        </authorList>
    </citation>
    <scope>NUCLEOTIDE SEQUENCE [LARGE SCALE GENOMIC DNA]</scope>
    <source>
        <strain evidence="1 2">NCTC11296</strain>
    </source>
</reference>
<organism evidence="1 2">
    <name type="scientific">Avibacterium paragallinarum</name>
    <name type="common">Haemophilus gallinarum</name>
    <dbReference type="NCBI Taxonomy" id="728"/>
    <lineage>
        <taxon>Bacteria</taxon>
        <taxon>Pseudomonadati</taxon>
        <taxon>Pseudomonadota</taxon>
        <taxon>Gammaproteobacteria</taxon>
        <taxon>Pasteurellales</taxon>
        <taxon>Pasteurellaceae</taxon>
        <taxon>Avibacterium</taxon>
    </lineage>
</organism>
<dbReference type="EMBL" id="UGHK01000002">
    <property type="protein sequence ID" value="STO71224.1"/>
    <property type="molecule type" value="Genomic_DNA"/>
</dbReference>
<proteinExistence type="predicted"/>
<keyword evidence="1" id="KW-0670">Pyruvate</keyword>
<sequence>MKNTTKIFTALFISAVISGGVYYTQFTPEQREIRQLEKNVQLVRDYDDEEAWKALEQVPHERLRLLAEKGNAAAQYQLGVYYDSKDKKALAETWFKKAAEQHFAMAYRQLALIEARKHDNQQKYIEFLKQAYQLGDKGSQMLLAVNALEEDDKLTALMLVEEVAQQDYAWAQAQLGQWYFDGNVASRDWKKAFYWFNKAYANSKIYHQDGVYQVARGQSRPIIIQRELAILYLLGIGTAKNEDKAVALLAEIPEIAQEEDIATLSDLKIYIVGMKDKIDDPLVQDKIEQLEEEMVASKEPKILILLGEKESDQSKAKVYFGEACDAGSQKGCDNIES</sequence>
<accession>A0A377I7F0</accession>
<dbReference type="InterPro" id="IPR006597">
    <property type="entry name" value="Sel1-like"/>
</dbReference>
<evidence type="ECO:0000313" key="2">
    <source>
        <dbReference type="Proteomes" id="UP000254465"/>
    </source>
</evidence>
<dbReference type="Pfam" id="PF08238">
    <property type="entry name" value="Sel1"/>
    <property type="match status" value="4"/>
</dbReference>